<evidence type="ECO:0000313" key="2">
    <source>
        <dbReference type="Proteomes" id="UP000823937"/>
    </source>
</evidence>
<reference evidence="1" key="2">
    <citation type="submission" date="2021-04" db="EMBL/GenBank/DDBJ databases">
        <authorList>
            <person name="Gilroy R."/>
        </authorList>
    </citation>
    <scope>NUCLEOTIDE SEQUENCE</scope>
    <source>
        <strain evidence="1">CHK169-2315</strain>
    </source>
</reference>
<dbReference type="PANTHER" id="PTHR40267">
    <property type="entry name" value="BLR3294 PROTEIN"/>
    <property type="match status" value="1"/>
</dbReference>
<dbReference type="Pfam" id="PF17645">
    <property type="entry name" value="Amdase"/>
    <property type="match status" value="1"/>
</dbReference>
<dbReference type="EMBL" id="DXHX01000016">
    <property type="protein sequence ID" value="HIV73664.1"/>
    <property type="molecule type" value="Genomic_DNA"/>
</dbReference>
<accession>A0A9D1PJX2</accession>
<gene>
    <name evidence="1" type="ORF">H9895_01120</name>
</gene>
<dbReference type="PIRSF" id="PIRSF015736">
    <property type="entry name" value="MI"/>
    <property type="match status" value="1"/>
</dbReference>
<sequence length="244" mass="26933">MQKNPYGFRARIGLIYIASAYAMDVEFQEMAPRGVTSHVTRIKLSEDPTRFTIDDLVELEGKALEATSILSQAPLKAIGFGCTSGSFVNGVQYDKALIQKMEAIAQVKCTTTSNAVVEALHQLDVQTIAIAAPYTKEVTDQAIQYFKEAGFDVANLIGLGMMNDYDISALDLKTIYDMAVQADHPDAEAVFISCTGIQALQVIPLLERDLQKPVLTSNQATFWHLLRLSGVHENMNQYGKIFDF</sequence>
<dbReference type="Proteomes" id="UP000823937">
    <property type="component" value="Unassembled WGS sequence"/>
</dbReference>
<proteinExistence type="predicted"/>
<dbReference type="InterPro" id="IPR053714">
    <property type="entry name" value="Iso_Racemase_Enz_sf"/>
</dbReference>
<dbReference type="Gene3D" id="3.40.50.12500">
    <property type="match status" value="1"/>
</dbReference>
<organism evidence="1 2">
    <name type="scientific">Candidatus Pseudogracilibacillus intestinigallinarum</name>
    <dbReference type="NCBI Taxonomy" id="2838742"/>
    <lineage>
        <taxon>Bacteria</taxon>
        <taxon>Bacillati</taxon>
        <taxon>Bacillota</taxon>
        <taxon>Bacilli</taxon>
        <taxon>Bacillales</taxon>
        <taxon>Bacillaceae</taxon>
        <taxon>Pseudogracilibacillus</taxon>
    </lineage>
</organism>
<reference evidence="1" key="1">
    <citation type="journal article" date="2021" name="PeerJ">
        <title>Extensive microbial diversity within the chicken gut microbiome revealed by metagenomics and culture.</title>
        <authorList>
            <person name="Gilroy R."/>
            <person name="Ravi A."/>
            <person name="Getino M."/>
            <person name="Pursley I."/>
            <person name="Horton D.L."/>
            <person name="Alikhan N.F."/>
            <person name="Baker D."/>
            <person name="Gharbi K."/>
            <person name="Hall N."/>
            <person name="Watson M."/>
            <person name="Adriaenssens E.M."/>
            <person name="Foster-Nyarko E."/>
            <person name="Jarju S."/>
            <person name="Secka A."/>
            <person name="Antonio M."/>
            <person name="Oren A."/>
            <person name="Chaudhuri R.R."/>
            <person name="La Ragione R."/>
            <person name="Hildebrand F."/>
            <person name="Pallen M.J."/>
        </authorList>
    </citation>
    <scope>NUCLEOTIDE SEQUENCE</scope>
    <source>
        <strain evidence="1">CHK169-2315</strain>
    </source>
</reference>
<protein>
    <submittedName>
        <fullName evidence="1">Asp/Glu racemase</fullName>
    </submittedName>
</protein>
<dbReference type="InterPro" id="IPR026286">
    <property type="entry name" value="MaiA/AMDase"/>
</dbReference>
<dbReference type="AlphaFoldDB" id="A0A9D1PJX2"/>
<dbReference type="PANTHER" id="PTHR40267:SF1">
    <property type="entry name" value="BLR3294 PROTEIN"/>
    <property type="match status" value="1"/>
</dbReference>
<evidence type="ECO:0000313" key="1">
    <source>
        <dbReference type="EMBL" id="HIV73664.1"/>
    </source>
</evidence>
<comment type="caution">
    <text evidence="1">The sequence shown here is derived from an EMBL/GenBank/DDBJ whole genome shotgun (WGS) entry which is preliminary data.</text>
</comment>
<name>A0A9D1PJX2_9BACI</name>